<evidence type="ECO:0000313" key="3">
    <source>
        <dbReference type="EMBL" id="JAT55871.1"/>
    </source>
</evidence>
<dbReference type="Pfam" id="PF01661">
    <property type="entry name" value="Macro"/>
    <property type="match status" value="1"/>
</dbReference>
<dbReference type="AlphaFoldDB" id="A0A1D1YMJ3"/>
<dbReference type="PANTHER" id="PTHR11106">
    <property type="entry name" value="GANGLIOSIDE INDUCED DIFFERENTIATION ASSOCIATED PROTEIN 2-RELATED"/>
    <property type="match status" value="1"/>
</dbReference>
<reference evidence="3" key="1">
    <citation type="submission" date="2015-07" db="EMBL/GenBank/DDBJ databases">
        <title>Transcriptome Assembly of Anthurium amnicola.</title>
        <authorList>
            <person name="Suzuki J."/>
        </authorList>
    </citation>
    <scope>NUCLEOTIDE SEQUENCE</scope>
</reference>
<dbReference type="Gene3D" id="3.40.220.10">
    <property type="entry name" value="Leucine Aminopeptidase, subunit E, domain 1"/>
    <property type="match status" value="1"/>
</dbReference>
<feature type="domain" description="Macro" evidence="2">
    <location>
        <begin position="107"/>
        <end position="292"/>
    </location>
</feature>
<proteinExistence type="predicted"/>
<organism evidence="3">
    <name type="scientific">Anthurium amnicola</name>
    <dbReference type="NCBI Taxonomy" id="1678845"/>
    <lineage>
        <taxon>Eukaryota</taxon>
        <taxon>Viridiplantae</taxon>
        <taxon>Streptophyta</taxon>
        <taxon>Embryophyta</taxon>
        <taxon>Tracheophyta</taxon>
        <taxon>Spermatophyta</taxon>
        <taxon>Magnoliopsida</taxon>
        <taxon>Liliopsida</taxon>
        <taxon>Araceae</taxon>
        <taxon>Pothoideae</taxon>
        <taxon>Potheae</taxon>
        <taxon>Anthurium</taxon>
    </lineage>
</organism>
<dbReference type="InterPro" id="IPR002589">
    <property type="entry name" value="Macro_dom"/>
</dbReference>
<feature type="region of interest" description="Disordered" evidence="1">
    <location>
        <begin position="78"/>
        <end position="112"/>
    </location>
</feature>
<dbReference type="InterPro" id="IPR043472">
    <property type="entry name" value="Macro_dom-like"/>
</dbReference>
<protein>
    <submittedName>
        <fullName evidence="3">Macro domain-containing protein XCC3184</fullName>
    </submittedName>
</protein>
<dbReference type="PROSITE" id="PS51154">
    <property type="entry name" value="MACRO"/>
    <property type="match status" value="1"/>
</dbReference>
<gene>
    <name evidence="3" type="primary">XCC3184_0</name>
    <name evidence="3" type="ORF">g.33413</name>
</gene>
<evidence type="ECO:0000259" key="2">
    <source>
        <dbReference type="PROSITE" id="PS51154"/>
    </source>
</evidence>
<dbReference type="CDD" id="cd02908">
    <property type="entry name" value="Macro_OAADPr_deacetylase"/>
    <property type="match status" value="1"/>
</dbReference>
<sequence length="293" mass="31402">MSVPAQGTRSKAATALHGRPQMRSRLPLLSRGSGVLRAVSRRPPLPRHSLLLASPRNLQTVRFRTIVSRMAGNGRQFAAVPSSGAGRGDGGSAARVSASTPPDRANGEAGRFQVSPSSVLNIRKGDITVWFVDGSTDAIVNAANERMLGGGGVDGAIHRAAGPELLAACHDVPEVLPGVRCPTGKARITPAFRLPVSHVIHTVGPIYDADKQPDVSLRSAYRSCLRLAKDEGIQYIAFPAVSCGVYGYPYKEASKIAISEVMEFSNDFKEVHFVLFSDDTYKVWLETARELLS</sequence>
<dbReference type="EMBL" id="GDJX01012065">
    <property type="protein sequence ID" value="JAT55871.1"/>
    <property type="molecule type" value="Transcribed_RNA"/>
</dbReference>
<name>A0A1D1YMJ3_9ARAE</name>
<dbReference type="SUPFAM" id="SSF52949">
    <property type="entry name" value="Macro domain-like"/>
    <property type="match status" value="1"/>
</dbReference>
<accession>A0A1D1YMJ3</accession>
<dbReference type="SMART" id="SM00506">
    <property type="entry name" value="A1pp"/>
    <property type="match status" value="1"/>
</dbReference>
<dbReference type="PANTHER" id="PTHR11106:SF27">
    <property type="entry name" value="MACRO DOMAIN-CONTAINING PROTEIN"/>
    <property type="match status" value="1"/>
</dbReference>
<evidence type="ECO:0000256" key="1">
    <source>
        <dbReference type="SAM" id="MobiDB-lite"/>
    </source>
</evidence>